<keyword evidence="1" id="KW-0472">Membrane</keyword>
<name>A0A162ECR5_9BACI</name>
<evidence type="ECO:0008006" key="4">
    <source>
        <dbReference type="Google" id="ProtNLM"/>
    </source>
</evidence>
<evidence type="ECO:0000256" key="1">
    <source>
        <dbReference type="SAM" id="Phobius"/>
    </source>
</evidence>
<keyword evidence="1" id="KW-1133">Transmembrane helix</keyword>
<dbReference type="RefSeq" id="WP_061948573.1">
    <property type="nucleotide sequence ID" value="NZ_LTAO01000012.1"/>
</dbReference>
<feature type="transmembrane region" description="Helical" evidence="1">
    <location>
        <begin position="44"/>
        <end position="63"/>
    </location>
</feature>
<keyword evidence="3" id="KW-1185">Reference proteome</keyword>
<dbReference type="EMBL" id="LTAO01000012">
    <property type="protein sequence ID" value="KYG32295.1"/>
    <property type="molecule type" value="Genomic_DNA"/>
</dbReference>
<gene>
    <name evidence="2" type="ORF">AZF04_05890</name>
</gene>
<protein>
    <recommendedName>
        <fullName evidence="4">Membrane protein YszA</fullName>
    </recommendedName>
</protein>
<keyword evidence="1" id="KW-0812">Transmembrane</keyword>
<organism evidence="2 3">
    <name type="scientific">Alkalihalobacillus trypoxylicola</name>
    <dbReference type="NCBI Taxonomy" id="519424"/>
    <lineage>
        <taxon>Bacteria</taxon>
        <taxon>Bacillati</taxon>
        <taxon>Bacillota</taxon>
        <taxon>Bacilli</taxon>
        <taxon>Bacillales</taxon>
        <taxon>Bacillaceae</taxon>
        <taxon>Alkalihalobacillus</taxon>
    </lineage>
</organism>
<dbReference type="AlphaFoldDB" id="A0A162ECR5"/>
<reference evidence="2" key="1">
    <citation type="submission" date="2016-02" db="EMBL/GenBank/DDBJ databases">
        <title>Genome sequence of Bacillus trypoxylicola KCTC 13244(T).</title>
        <authorList>
            <person name="Jeong H."/>
            <person name="Park S.-H."/>
            <person name="Choi S.-K."/>
        </authorList>
    </citation>
    <scope>NUCLEOTIDE SEQUENCE [LARGE SCALE GENOMIC DNA]</scope>
    <source>
        <strain evidence="2">KCTC 13244</strain>
    </source>
</reference>
<evidence type="ECO:0000313" key="3">
    <source>
        <dbReference type="Proteomes" id="UP000075806"/>
    </source>
</evidence>
<dbReference type="Proteomes" id="UP000075806">
    <property type="component" value="Unassembled WGS sequence"/>
</dbReference>
<feature type="transmembrane region" description="Helical" evidence="1">
    <location>
        <begin position="20"/>
        <end position="38"/>
    </location>
</feature>
<evidence type="ECO:0000313" key="2">
    <source>
        <dbReference type="EMBL" id="KYG32295.1"/>
    </source>
</evidence>
<sequence>MSFNKSRYYPNQKPSWWCRIRGIAAQILIPLLCFQFIRTLFLPTVFDVFLLTLMVVLYLAIWLKLI</sequence>
<accession>A0A162ECR5</accession>
<proteinExistence type="predicted"/>
<comment type="caution">
    <text evidence="2">The sequence shown here is derived from an EMBL/GenBank/DDBJ whole genome shotgun (WGS) entry which is preliminary data.</text>
</comment>
<dbReference type="OrthoDB" id="2456214at2"/>